<dbReference type="Proteomes" id="UP000199707">
    <property type="component" value="Unassembled WGS sequence"/>
</dbReference>
<dbReference type="Proteomes" id="UP000515498">
    <property type="component" value="Chromosome"/>
</dbReference>
<evidence type="ECO:0000313" key="5">
    <source>
        <dbReference type="Proteomes" id="UP000199707"/>
    </source>
</evidence>
<evidence type="ECO:0008006" key="7">
    <source>
        <dbReference type="Google" id="ProtNLM"/>
    </source>
</evidence>
<dbReference type="EMBL" id="CP059894">
    <property type="protein sequence ID" value="QNJ90696.1"/>
    <property type="molecule type" value="Genomic_DNA"/>
</dbReference>
<reference evidence="3 6" key="3">
    <citation type="submission" date="2020-07" db="EMBL/GenBank/DDBJ databases">
        <title>Draft genome sequence of four isobutane-metabolizing strains capable of cometabolically degrading diverse ether contaminants.</title>
        <authorList>
            <person name="Chen W."/>
            <person name="Faulkner N."/>
            <person name="Smith C."/>
            <person name="Hyman M."/>
        </authorList>
    </citation>
    <scope>NUCLEOTIDE SEQUENCE [LARGE SCALE GENOMIC DNA]</scope>
    <source>
        <strain evidence="3 6">2A</strain>
    </source>
</reference>
<name>A0A1G4WPQ1_9MYCO</name>
<organism evidence="4 5">
    <name type="scientific">Mycolicibacterium fluoranthenivorans</name>
    <dbReference type="NCBI Taxonomy" id="258505"/>
    <lineage>
        <taxon>Bacteria</taxon>
        <taxon>Bacillati</taxon>
        <taxon>Actinomycetota</taxon>
        <taxon>Actinomycetes</taxon>
        <taxon>Mycobacteriales</taxon>
        <taxon>Mycobacteriaceae</taxon>
        <taxon>Mycolicibacterium</taxon>
    </lineage>
</organism>
<reference evidence="5" key="2">
    <citation type="submission" date="2016-10" db="EMBL/GenBank/DDBJ databases">
        <authorList>
            <person name="Varghese N."/>
            <person name="Submissions S."/>
        </authorList>
    </citation>
    <scope>NUCLEOTIDE SEQUENCE [LARGE SCALE GENOMIC DNA]</scope>
    <source>
        <strain evidence="5">UNC267MFSha1.1M11</strain>
    </source>
</reference>
<proteinExistence type="predicted"/>
<dbReference type="KEGG" id="mflu:HZU40_20850"/>
<feature type="region of interest" description="Disordered" evidence="1">
    <location>
        <begin position="23"/>
        <end position="87"/>
    </location>
</feature>
<accession>A0A1G4WPQ1</accession>
<dbReference type="EMBL" id="FMUB01000009">
    <property type="protein sequence ID" value="SCX27066.1"/>
    <property type="molecule type" value="Genomic_DNA"/>
</dbReference>
<protein>
    <recommendedName>
        <fullName evidence="7">Chitin-binding protein</fullName>
    </recommendedName>
</protein>
<evidence type="ECO:0000256" key="2">
    <source>
        <dbReference type="SAM" id="SignalP"/>
    </source>
</evidence>
<dbReference type="RefSeq" id="WP_090360656.1">
    <property type="nucleotide sequence ID" value="NZ_CP059894.1"/>
</dbReference>
<keyword evidence="2" id="KW-0732">Signal</keyword>
<evidence type="ECO:0000313" key="3">
    <source>
        <dbReference type="EMBL" id="QNJ90696.1"/>
    </source>
</evidence>
<evidence type="ECO:0000313" key="4">
    <source>
        <dbReference type="EMBL" id="SCX27066.1"/>
    </source>
</evidence>
<reference evidence="4" key="1">
    <citation type="submission" date="2016-10" db="EMBL/GenBank/DDBJ databases">
        <authorList>
            <person name="de Groot N.N."/>
        </authorList>
    </citation>
    <scope>NUCLEOTIDE SEQUENCE [LARGE SCALE GENOMIC DNA]</scope>
    <source>
        <strain evidence="4">UNC267MFSha1.1M11</strain>
    </source>
</reference>
<feature type="chain" id="PRO_5036018714" description="Chitin-binding protein" evidence="2">
    <location>
        <begin position="30"/>
        <end position="111"/>
    </location>
</feature>
<dbReference type="AlphaFoldDB" id="A0A1G4WPQ1"/>
<evidence type="ECO:0000256" key="1">
    <source>
        <dbReference type="SAM" id="MobiDB-lite"/>
    </source>
</evidence>
<feature type="signal peptide" evidence="2">
    <location>
        <begin position="1"/>
        <end position="29"/>
    </location>
</feature>
<evidence type="ECO:0000313" key="6">
    <source>
        <dbReference type="Proteomes" id="UP000515498"/>
    </source>
</evidence>
<sequence length="111" mass="11589">MNLKHIAAASALTVGVGLSGLLGLGTAAADPGPGPCGPQPGACEQHPGQEPNRGPGGGPDQGPGPDWNGRGIDQGRQDHQPFNYNGQRVNPVWDDNHHGWGFWFLGLWIPL</sequence>
<gene>
    <name evidence="3" type="ORF">HZU40_20850</name>
    <name evidence="4" type="ORF">SAMN02799620_04204</name>
</gene>
<dbReference type="STRING" id="1502745.SAMN02799620_04204"/>